<feature type="transmembrane region" description="Helical" evidence="1">
    <location>
        <begin position="143"/>
        <end position="163"/>
    </location>
</feature>
<proteinExistence type="predicted"/>
<dbReference type="EMBL" id="JBHUFF010000014">
    <property type="protein sequence ID" value="MFD1799852.1"/>
    <property type="molecule type" value="Genomic_DNA"/>
</dbReference>
<feature type="transmembrane region" description="Helical" evidence="1">
    <location>
        <begin position="242"/>
        <end position="263"/>
    </location>
</feature>
<feature type="transmembrane region" description="Helical" evidence="1">
    <location>
        <begin position="46"/>
        <end position="62"/>
    </location>
</feature>
<keyword evidence="1" id="KW-0472">Membrane</keyword>
<feature type="transmembrane region" description="Helical" evidence="1">
    <location>
        <begin position="74"/>
        <end position="91"/>
    </location>
</feature>
<gene>
    <name evidence="2" type="ORF">ACFSBK_08325</name>
</gene>
<feature type="transmembrane region" description="Helical" evidence="1">
    <location>
        <begin position="7"/>
        <end position="26"/>
    </location>
</feature>
<comment type="caution">
    <text evidence="2">The sequence shown here is derived from an EMBL/GenBank/DDBJ whole genome shotgun (WGS) entry which is preliminary data.</text>
</comment>
<name>A0ABW4NSI7_9LACT</name>
<evidence type="ECO:0000313" key="2">
    <source>
        <dbReference type="EMBL" id="MFD1799852.1"/>
    </source>
</evidence>
<accession>A0ABW4NSI7</accession>
<keyword evidence="3" id="KW-1185">Reference proteome</keyword>
<sequence>MKKTTGTILLMISNILSTGTLIVISYGLVRLSTIEIAGAPPSYTEAIQIIFIALMFEAVKWFSFYQVVYKNKTFYLVPYLLLSILLATAGFRQLLALLLGILYFISTVLLFFATKDIQTKSEPLLTDNSETGKTLKTRLEKTGFFLLTAATIYNGVGLVHSLVTMEPYLRNQPTVLVQVILIPLMVMLVSFYALVKLWENRYSLWKYLFLVLAISYGFSSLKLWFIGKQAGISFMAFDSNPIAIFIATQATLVGIYLIGFTLLTREAHRK</sequence>
<keyword evidence="1" id="KW-0812">Transmembrane</keyword>
<dbReference type="RefSeq" id="WP_058919879.1">
    <property type="nucleotide sequence ID" value="NZ_JBHSQC010000015.1"/>
</dbReference>
<feature type="transmembrane region" description="Helical" evidence="1">
    <location>
        <begin position="175"/>
        <end position="195"/>
    </location>
</feature>
<dbReference type="Proteomes" id="UP001597285">
    <property type="component" value="Unassembled WGS sequence"/>
</dbReference>
<keyword evidence="1" id="KW-1133">Transmembrane helix</keyword>
<feature type="transmembrane region" description="Helical" evidence="1">
    <location>
        <begin position="97"/>
        <end position="114"/>
    </location>
</feature>
<evidence type="ECO:0008006" key="4">
    <source>
        <dbReference type="Google" id="ProtNLM"/>
    </source>
</evidence>
<protein>
    <recommendedName>
        <fullName evidence="4">ABC transporter permease</fullName>
    </recommendedName>
</protein>
<reference evidence="3" key="1">
    <citation type="journal article" date="2019" name="Int. J. Syst. Evol. Microbiol.">
        <title>The Global Catalogue of Microorganisms (GCM) 10K type strain sequencing project: providing services to taxonomists for standard genome sequencing and annotation.</title>
        <authorList>
            <consortium name="The Broad Institute Genomics Platform"/>
            <consortium name="The Broad Institute Genome Sequencing Center for Infectious Disease"/>
            <person name="Wu L."/>
            <person name="Ma J."/>
        </authorList>
    </citation>
    <scope>NUCLEOTIDE SEQUENCE [LARGE SCALE GENOMIC DNA]</scope>
    <source>
        <strain evidence="3">KCTC 42143</strain>
    </source>
</reference>
<evidence type="ECO:0000313" key="3">
    <source>
        <dbReference type="Proteomes" id="UP001597285"/>
    </source>
</evidence>
<feature type="transmembrane region" description="Helical" evidence="1">
    <location>
        <begin position="207"/>
        <end position="227"/>
    </location>
</feature>
<evidence type="ECO:0000256" key="1">
    <source>
        <dbReference type="SAM" id="Phobius"/>
    </source>
</evidence>
<organism evidence="2 3">
    <name type="scientific">Carnobacterium antarcticum</name>
    <dbReference type="NCBI Taxonomy" id="2126436"/>
    <lineage>
        <taxon>Bacteria</taxon>
        <taxon>Bacillati</taxon>
        <taxon>Bacillota</taxon>
        <taxon>Bacilli</taxon>
        <taxon>Lactobacillales</taxon>
        <taxon>Carnobacteriaceae</taxon>
        <taxon>Carnobacterium</taxon>
    </lineage>
</organism>